<dbReference type="GO" id="GO:0005829">
    <property type="term" value="C:cytosol"/>
    <property type="evidence" value="ECO:0007669"/>
    <property type="project" value="TreeGrafter"/>
</dbReference>
<reference evidence="9 10" key="1">
    <citation type="submission" date="2017-02" db="EMBL/GenBank/DDBJ databases">
        <authorList>
            <person name="Peterson S.W."/>
        </authorList>
    </citation>
    <scope>NUCLEOTIDE SEQUENCE [LARGE SCALE GENOMIC DNA]</scope>
    <source>
        <strain evidence="9 10">DSM 15102</strain>
    </source>
</reference>
<evidence type="ECO:0000313" key="10">
    <source>
        <dbReference type="Proteomes" id="UP000196365"/>
    </source>
</evidence>
<dbReference type="Proteomes" id="UP000196365">
    <property type="component" value="Unassembled WGS sequence"/>
</dbReference>
<evidence type="ECO:0000313" key="9">
    <source>
        <dbReference type="EMBL" id="SJZ52902.1"/>
    </source>
</evidence>
<keyword evidence="4" id="KW-1005">Bacterial flagellum biogenesis</keyword>
<evidence type="ECO:0000256" key="2">
    <source>
        <dbReference type="ARBA" id="ARBA00006602"/>
    </source>
</evidence>
<dbReference type="InterPro" id="IPR018035">
    <property type="entry name" value="Flagellar_FliH/T3SS_HrpE"/>
</dbReference>
<dbReference type="AlphaFoldDB" id="A0A1T4LDP4"/>
<dbReference type="RefSeq" id="WP_159454666.1">
    <property type="nucleotide sequence ID" value="NZ_FUWV01000004.1"/>
</dbReference>
<evidence type="ECO:0000256" key="1">
    <source>
        <dbReference type="ARBA" id="ARBA00003041"/>
    </source>
</evidence>
<protein>
    <submittedName>
        <fullName evidence="9">Flagellar assembly protein FliH</fullName>
    </submittedName>
</protein>
<keyword evidence="9" id="KW-0969">Cilium</keyword>
<dbReference type="OrthoDB" id="2064291at2"/>
<sequence length="254" mass="29354">MTLSYRVIKNHQVDIKESTADIPIISTEKLEKVIEKNSGDLETQQKFMNLTSQIDEIKERAEKQANLIIDQANQEAQKIRAEAQERGYEEGIQKGQELGYKEGYQKALQDIEEIKKQASELLKNAYKESRKYIENTREEIVGLAVTIAEQILHCKIDVMDDSMMEMIKNALQQVEERKQVLFRCPSSSISVLENYLEEFQKICPNAHFTFLEDNTIGKYGCILETEEQIIDLKIDSQLENVKATLLEMRESNEL</sequence>
<feature type="coiled-coil region" evidence="7">
    <location>
        <begin position="47"/>
        <end position="128"/>
    </location>
</feature>
<comment type="similarity">
    <text evidence="2">Belongs to the FliH family.</text>
</comment>
<keyword evidence="7" id="KW-0175">Coiled coil</keyword>
<keyword evidence="3" id="KW-0813">Transport</keyword>
<keyword evidence="9" id="KW-0966">Cell projection</keyword>
<evidence type="ECO:0000256" key="4">
    <source>
        <dbReference type="ARBA" id="ARBA00022795"/>
    </source>
</evidence>
<evidence type="ECO:0000256" key="5">
    <source>
        <dbReference type="ARBA" id="ARBA00022927"/>
    </source>
</evidence>
<organism evidence="9 10">
    <name type="scientific">Garciella nitratireducens DSM 15102</name>
    <dbReference type="NCBI Taxonomy" id="1121911"/>
    <lineage>
        <taxon>Bacteria</taxon>
        <taxon>Bacillati</taxon>
        <taxon>Bacillota</taxon>
        <taxon>Clostridia</taxon>
        <taxon>Eubacteriales</taxon>
        <taxon>Eubacteriaceae</taxon>
        <taxon>Garciella</taxon>
    </lineage>
</organism>
<evidence type="ECO:0000256" key="7">
    <source>
        <dbReference type="SAM" id="Coils"/>
    </source>
</evidence>
<dbReference type="PANTHER" id="PTHR34982">
    <property type="entry name" value="YOP PROTEINS TRANSLOCATION PROTEIN L"/>
    <property type="match status" value="1"/>
</dbReference>
<dbReference type="Pfam" id="PF02108">
    <property type="entry name" value="FliH"/>
    <property type="match status" value="1"/>
</dbReference>
<evidence type="ECO:0000256" key="3">
    <source>
        <dbReference type="ARBA" id="ARBA00022448"/>
    </source>
</evidence>
<dbReference type="GO" id="GO:0044781">
    <property type="term" value="P:bacterial-type flagellum organization"/>
    <property type="evidence" value="ECO:0007669"/>
    <property type="project" value="UniProtKB-KW"/>
</dbReference>
<keyword evidence="6" id="KW-1006">Bacterial flagellum protein export</keyword>
<proteinExistence type="inferred from homology"/>
<evidence type="ECO:0000256" key="6">
    <source>
        <dbReference type="ARBA" id="ARBA00023225"/>
    </source>
</evidence>
<dbReference type="EMBL" id="FUWV01000004">
    <property type="protein sequence ID" value="SJZ52902.1"/>
    <property type="molecule type" value="Genomic_DNA"/>
</dbReference>
<keyword evidence="9" id="KW-0282">Flagellum</keyword>
<keyword evidence="10" id="KW-1185">Reference proteome</keyword>
<dbReference type="InterPro" id="IPR051472">
    <property type="entry name" value="T3SS_Stator/FliH"/>
</dbReference>
<dbReference type="PANTHER" id="PTHR34982:SF1">
    <property type="entry name" value="FLAGELLAR ASSEMBLY PROTEIN FLIH"/>
    <property type="match status" value="1"/>
</dbReference>
<evidence type="ECO:0000259" key="8">
    <source>
        <dbReference type="Pfam" id="PF02108"/>
    </source>
</evidence>
<name>A0A1T4LDP4_9FIRM</name>
<feature type="domain" description="Flagellar assembly protein FliH/Type III secretion system HrpE" evidence="8">
    <location>
        <begin position="113"/>
        <end position="240"/>
    </location>
</feature>
<accession>A0A1T4LDP4</accession>
<keyword evidence="5" id="KW-0653">Protein transport</keyword>
<comment type="function">
    <text evidence="1">Needed for flagellar regrowth and assembly.</text>
</comment>
<gene>
    <name evidence="9" type="ORF">SAMN02745973_00914</name>
</gene>
<dbReference type="GO" id="GO:0015031">
    <property type="term" value="P:protein transport"/>
    <property type="evidence" value="ECO:0007669"/>
    <property type="project" value="UniProtKB-KW"/>
</dbReference>